<proteinExistence type="predicted"/>
<protein>
    <submittedName>
        <fullName evidence="1">Uncharacterized protein</fullName>
    </submittedName>
</protein>
<name>A0ABP0FH30_CLALP</name>
<organism evidence="1 2">
    <name type="scientific">Clavelina lepadiformis</name>
    <name type="common">Light-bulb sea squirt</name>
    <name type="synonym">Ascidia lepadiformis</name>
    <dbReference type="NCBI Taxonomy" id="159417"/>
    <lineage>
        <taxon>Eukaryota</taxon>
        <taxon>Metazoa</taxon>
        <taxon>Chordata</taxon>
        <taxon>Tunicata</taxon>
        <taxon>Ascidiacea</taxon>
        <taxon>Aplousobranchia</taxon>
        <taxon>Clavelinidae</taxon>
        <taxon>Clavelina</taxon>
    </lineage>
</organism>
<keyword evidence="2" id="KW-1185">Reference proteome</keyword>
<evidence type="ECO:0000313" key="1">
    <source>
        <dbReference type="EMBL" id="CAK8678223.1"/>
    </source>
</evidence>
<accession>A0ABP0FH30</accession>
<dbReference type="InterPro" id="IPR011990">
    <property type="entry name" value="TPR-like_helical_dom_sf"/>
</dbReference>
<dbReference type="EMBL" id="CAWYQH010000046">
    <property type="protein sequence ID" value="CAK8678223.1"/>
    <property type="molecule type" value="Genomic_DNA"/>
</dbReference>
<dbReference type="Gene3D" id="1.25.40.10">
    <property type="entry name" value="Tetratricopeptide repeat domain"/>
    <property type="match status" value="1"/>
</dbReference>
<sequence length="342" mass="39098">MFCQEQDVSVMNNNTRTVNLSFEKCTIALIQCNSTDRDDQAIYQVNQSDSSTKLSDEVFFDNKEISSSKNAEDNVKATHKLLSKKKDWPAYLHHIAYLFKLYKSSLQIDECPDSSETRRKLIEAITAKATAYEVEIIAHKLRKRSKHVEASVLYSIAAAMYGSFENQDDGLKGIIKCMEGIKFAVCDLPSQNNEIKKIAEDRIIPIMVEMKDQIKQMAALDNQTKIRHEALCLHFISLAKDAVGDRKSFKALIEEALALLKEEFKDAANYQLFGVLLNNQGVAMERETEFAQAEELFNQCLEVYRKVKDYKTEKAKSSHLSDAEKNLKIVKMKKLQKQKMQK</sequence>
<gene>
    <name evidence="1" type="ORF">CVLEPA_LOCUS8162</name>
</gene>
<evidence type="ECO:0000313" key="2">
    <source>
        <dbReference type="Proteomes" id="UP001642483"/>
    </source>
</evidence>
<dbReference type="Proteomes" id="UP001642483">
    <property type="component" value="Unassembled WGS sequence"/>
</dbReference>
<comment type="caution">
    <text evidence="1">The sequence shown here is derived from an EMBL/GenBank/DDBJ whole genome shotgun (WGS) entry which is preliminary data.</text>
</comment>
<dbReference type="SUPFAM" id="SSF48452">
    <property type="entry name" value="TPR-like"/>
    <property type="match status" value="1"/>
</dbReference>
<reference evidence="1 2" key="1">
    <citation type="submission" date="2024-02" db="EMBL/GenBank/DDBJ databases">
        <authorList>
            <person name="Daric V."/>
            <person name="Darras S."/>
        </authorList>
    </citation>
    <scope>NUCLEOTIDE SEQUENCE [LARGE SCALE GENOMIC DNA]</scope>
</reference>